<gene>
    <name evidence="2" type="ORF">Q7A36_15710</name>
</gene>
<keyword evidence="3" id="KW-1185">Reference proteome</keyword>
<comment type="caution">
    <text evidence="2">The sequence shown here is derived from an EMBL/GenBank/DDBJ whole genome shotgun (WGS) entry which is preliminary data.</text>
</comment>
<feature type="region of interest" description="Disordered" evidence="1">
    <location>
        <begin position="1"/>
        <end position="46"/>
    </location>
</feature>
<evidence type="ECO:0000313" key="2">
    <source>
        <dbReference type="EMBL" id="MDO9709798.1"/>
    </source>
</evidence>
<feature type="compositionally biased region" description="Low complexity" evidence="1">
    <location>
        <begin position="19"/>
        <end position="33"/>
    </location>
</feature>
<name>A0ABT9E0W8_9PROT</name>
<feature type="region of interest" description="Disordered" evidence="1">
    <location>
        <begin position="79"/>
        <end position="117"/>
    </location>
</feature>
<proteinExistence type="predicted"/>
<accession>A0ABT9E0W8</accession>
<organism evidence="2 3">
    <name type="scientific">Paracraurococcus lichenis</name>
    <dbReference type="NCBI Taxonomy" id="3064888"/>
    <lineage>
        <taxon>Bacteria</taxon>
        <taxon>Pseudomonadati</taxon>
        <taxon>Pseudomonadota</taxon>
        <taxon>Alphaproteobacteria</taxon>
        <taxon>Acetobacterales</taxon>
        <taxon>Roseomonadaceae</taxon>
        <taxon>Paracraurococcus</taxon>
    </lineage>
</organism>
<evidence type="ECO:0000256" key="1">
    <source>
        <dbReference type="SAM" id="MobiDB-lite"/>
    </source>
</evidence>
<dbReference type="RefSeq" id="WP_305104664.1">
    <property type="nucleotide sequence ID" value="NZ_JAUTWS010000013.1"/>
</dbReference>
<feature type="compositionally biased region" description="Low complexity" evidence="1">
    <location>
        <begin position="85"/>
        <end position="111"/>
    </location>
</feature>
<sequence>MSTLAPIAPPSGVEVPTDAAPRPRSAARAEPGASPAPPAMPNPSLRLDPALGLVVLEFRDQYGRTATLPTERELAAYRHARGRPDPASSLSVAASVPGAAPAAPGPDASAAMPIPGA</sequence>
<dbReference type="Proteomes" id="UP001243009">
    <property type="component" value="Unassembled WGS sequence"/>
</dbReference>
<reference evidence="2 3" key="1">
    <citation type="submission" date="2023-08" db="EMBL/GenBank/DDBJ databases">
        <title>The draft genome sequence of Paracraurococcus sp. LOR1-02.</title>
        <authorList>
            <person name="Kingkaew E."/>
            <person name="Tanasupawat S."/>
        </authorList>
    </citation>
    <scope>NUCLEOTIDE SEQUENCE [LARGE SCALE GENOMIC DNA]</scope>
    <source>
        <strain evidence="2 3">LOR1-02</strain>
    </source>
</reference>
<protein>
    <submittedName>
        <fullName evidence="2">Uncharacterized protein</fullName>
    </submittedName>
</protein>
<dbReference type="EMBL" id="JAUTWS010000013">
    <property type="protein sequence ID" value="MDO9709798.1"/>
    <property type="molecule type" value="Genomic_DNA"/>
</dbReference>
<evidence type="ECO:0000313" key="3">
    <source>
        <dbReference type="Proteomes" id="UP001243009"/>
    </source>
</evidence>